<dbReference type="RefSeq" id="WP_089746604.1">
    <property type="nucleotide sequence ID" value="NZ_FOGF01000016.1"/>
</dbReference>
<evidence type="ECO:0000256" key="3">
    <source>
        <dbReference type="ARBA" id="ARBA00023163"/>
    </source>
</evidence>
<gene>
    <name evidence="5" type="ORF">SAMN05421767_11632</name>
</gene>
<protein>
    <submittedName>
        <fullName evidence="5">AraC-type DNA-binding protein</fullName>
    </submittedName>
</protein>
<dbReference type="Proteomes" id="UP000198556">
    <property type="component" value="Unassembled WGS sequence"/>
</dbReference>
<dbReference type="Gene3D" id="2.60.120.10">
    <property type="entry name" value="Jelly Rolls"/>
    <property type="match status" value="1"/>
</dbReference>
<dbReference type="PANTHER" id="PTHR43280">
    <property type="entry name" value="ARAC-FAMILY TRANSCRIPTIONAL REGULATOR"/>
    <property type="match status" value="1"/>
</dbReference>
<dbReference type="EMBL" id="FOGF01000016">
    <property type="protein sequence ID" value="SER04705.1"/>
    <property type="molecule type" value="Genomic_DNA"/>
</dbReference>
<keyword evidence="3" id="KW-0804">Transcription</keyword>
<keyword evidence="1" id="KW-0805">Transcription regulation</keyword>
<dbReference type="AlphaFoldDB" id="A0A1H9L0L2"/>
<feature type="domain" description="HTH araC/xylS-type" evidence="4">
    <location>
        <begin position="187"/>
        <end position="285"/>
    </location>
</feature>
<keyword evidence="6" id="KW-1185">Reference proteome</keyword>
<dbReference type="PROSITE" id="PS01124">
    <property type="entry name" value="HTH_ARAC_FAMILY_2"/>
    <property type="match status" value="1"/>
</dbReference>
<dbReference type="SUPFAM" id="SSF51215">
    <property type="entry name" value="Regulatory protein AraC"/>
    <property type="match status" value="1"/>
</dbReference>
<keyword evidence="2 5" id="KW-0238">DNA-binding</keyword>
<dbReference type="Pfam" id="PF12833">
    <property type="entry name" value="HTH_18"/>
    <property type="match status" value="1"/>
</dbReference>
<sequence length="288" mass="33978">MNSSFINFIRFNFLYIDRYTFGQSWVYPEDYLPYSMLRYIQHGEAIFVIDGVDYKVSEGNVVYIPVGSKLSCHALDEEFSFYSIRFATSVKYDGGDLLSEYYCVPTIMYDKNDEAITYFEEMYHWVKSDVHSRMFRVRGYLELIIGYIIDQGAVDSLNKHFAQSNESLNTIKHHTRKNEGRLDTRIQNVVDYIILHPTEQYTVLKMSDMANLSESRFRTLFKKQVGKNPLDYLNEIKVMTAARKLLMSNDNISDIAYQVGYEDPNYFSRIFKKYFCITPKQYRDNAKE</sequence>
<evidence type="ECO:0000313" key="5">
    <source>
        <dbReference type="EMBL" id="SER04705.1"/>
    </source>
</evidence>
<dbReference type="GO" id="GO:0043565">
    <property type="term" value="F:sequence-specific DNA binding"/>
    <property type="evidence" value="ECO:0007669"/>
    <property type="project" value="InterPro"/>
</dbReference>
<evidence type="ECO:0000259" key="4">
    <source>
        <dbReference type="PROSITE" id="PS01124"/>
    </source>
</evidence>
<evidence type="ECO:0000256" key="2">
    <source>
        <dbReference type="ARBA" id="ARBA00023125"/>
    </source>
</evidence>
<accession>A0A1H9L0L2</accession>
<dbReference type="InterPro" id="IPR037923">
    <property type="entry name" value="HTH-like"/>
</dbReference>
<organism evidence="5 6">
    <name type="scientific">Granulicatella balaenopterae</name>
    <dbReference type="NCBI Taxonomy" id="137733"/>
    <lineage>
        <taxon>Bacteria</taxon>
        <taxon>Bacillati</taxon>
        <taxon>Bacillota</taxon>
        <taxon>Bacilli</taxon>
        <taxon>Lactobacillales</taxon>
        <taxon>Carnobacteriaceae</taxon>
        <taxon>Granulicatella</taxon>
    </lineage>
</organism>
<dbReference type="PANTHER" id="PTHR43280:SF28">
    <property type="entry name" value="HTH-TYPE TRANSCRIPTIONAL ACTIVATOR RHAS"/>
    <property type="match status" value="1"/>
</dbReference>
<dbReference type="STRING" id="137733.SAMN05421767_11632"/>
<proteinExistence type="predicted"/>
<dbReference type="PRINTS" id="PR00032">
    <property type="entry name" value="HTHARAC"/>
</dbReference>
<evidence type="ECO:0000256" key="1">
    <source>
        <dbReference type="ARBA" id="ARBA00023015"/>
    </source>
</evidence>
<dbReference type="Gene3D" id="1.10.10.60">
    <property type="entry name" value="Homeodomain-like"/>
    <property type="match status" value="2"/>
</dbReference>
<dbReference type="GO" id="GO:0003700">
    <property type="term" value="F:DNA-binding transcription factor activity"/>
    <property type="evidence" value="ECO:0007669"/>
    <property type="project" value="InterPro"/>
</dbReference>
<dbReference type="SUPFAM" id="SSF46689">
    <property type="entry name" value="Homeodomain-like"/>
    <property type="match status" value="2"/>
</dbReference>
<dbReference type="OrthoDB" id="182534at2"/>
<dbReference type="SMART" id="SM00342">
    <property type="entry name" value="HTH_ARAC"/>
    <property type="match status" value="1"/>
</dbReference>
<dbReference type="InterPro" id="IPR018060">
    <property type="entry name" value="HTH_AraC"/>
</dbReference>
<evidence type="ECO:0000313" key="6">
    <source>
        <dbReference type="Proteomes" id="UP000198556"/>
    </source>
</evidence>
<dbReference type="InterPro" id="IPR009057">
    <property type="entry name" value="Homeodomain-like_sf"/>
</dbReference>
<reference evidence="5 6" key="1">
    <citation type="submission" date="2016-10" db="EMBL/GenBank/DDBJ databases">
        <authorList>
            <person name="de Groot N.N."/>
        </authorList>
    </citation>
    <scope>NUCLEOTIDE SEQUENCE [LARGE SCALE GENOMIC DNA]</scope>
    <source>
        <strain evidence="5 6">DSM 15827</strain>
    </source>
</reference>
<dbReference type="InterPro" id="IPR020449">
    <property type="entry name" value="Tscrpt_reg_AraC-type_HTH"/>
</dbReference>
<dbReference type="InterPro" id="IPR014710">
    <property type="entry name" value="RmlC-like_jellyroll"/>
</dbReference>
<name>A0A1H9L0L2_9LACT</name>